<evidence type="ECO:0000256" key="6">
    <source>
        <dbReference type="ARBA" id="ARBA00023244"/>
    </source>
</evidence>
<comment type="miscellaneous">
    <text evidence="8">The porphobilinogen subunits are added to the dipyrromethane group.</text>
</comment>
<dbReference type="InterPro" id="IPR036803">
    <property type="entry name" value="Porphobilinogen_deaminase_C_sf"/>
</dbReference>
<evidence type="ECO:0000256" key="7">
    <source>
        <dbReference type="ARBA" id="ARBA00048169"/>
    </source>
</evidence>
<dbReference type="UniPathway" id="UPA00251">
    <property type="reaction ID" value="UER00319"/>
</dbReference>
<comment type="function">
    <text evidence="1 8">Tetrapolymerization of the monopyrrole PBG into the hydroxymethylbilane pre-uroporphyrinogen in several discrete steps.</text>
</comment>
<dbReference type="FunFam" id="3.40.190.10:FF:000005">
    <property type="entry name" value="Porphobilinogen deaminase"/>
    <property type="match status" value="1"/>
</dbReference>
<dbReference type="GO" id="GO:0004418">
    <property type="term" value="F:hydroxymethylbilane synthase activity"/>
    <property type="evidence" value="ECO:0007669"/>
    <property type="project" value="UniProtKB-UniRule"/>
</dbReference>
<dbReference type="eggNOG" id="COG0181">
    <property type="taxonomic scope" value="Bacteria"/>
</dbReference>
<evidence type="ECO:0000256" key="3">
    <source>
        <dbReference type="ARBA" id="ARBA00005638"/>
    </source>
</evidence>
<dbReference type="RefSeq" id="WP_015326924.1">
    <property type="nucleotide sequence ID" value="NC_019978.1"/>
</dbReference>
<feature type="domain" description="Porphobilinogen deaminase N-terminal" evidence="9">
    <location>
        <begin position="4"/>
        <end position="211"/>
    </location>
</feature>
<comment type="subunit">
    <text evidence="4 8">Monomer.</text>
</comment>
<dbReference type="EMBL" id="CP003359">
    <property type="protein sequence ID" value="AGB41202.1"/>
    <property type="molecule type" value="Genomic_DNA"/>
</dbReference>
<protein>
    <recommendedName>
        <fullName evidence="8">Porphobilinogen deaminase</fullName>
        <shortName evidence="8">PBG</shortName>
        <ecNumber evidence="8">2.5.1.61</ecNumber>
    </recommendedName>
    <alternativeName>
        <fullName evidence="8">Hydroxymethylbilane synthase</fullName>
        <shortName evidence="8">HMBS</shortName>
    </alternativeName>
    <alternativeName>
        <fullName evidence="8">Pre-uroporphyrinogen synthase</fullName>
    </alternativeName>
</protein>
<dbReference type="HAMAP" id="MF_00260">
    <property type="entry name" value="Porphobil_deam"/>
    <property type="match status" value="1"/>
</dbReference>
<evidence type="ECO:0000313" key="11">
    <source>
        <dbReference type="EMBL" id="AGB41202.1"/>
    </source>
</evidence>
<feature type="domain" description="Porphobilinogen deaminase C-terminal" evidence="10">
    <location>
        <begin position="226"/>
        <end position="294"/>
    </location>
</feature>
<sequence>MKELVIGTRKSDLAVAQTKLVANRLQAEFPDYKIILNKISTKGDRILDRSLVDIGGKGLFIKEIEVALLQEEIDLAVHSLKDVPGAVTDQFEIVASPKRANPYDVLISNEGQLLDQLAQGARIGTGSARRKSQLLNYRPDLEVVAIRGNINTRLDKLANQDLDAIVLAAAGLERMGWEDKITQYLDFPPFIPAVGQGALALEVRKDDQQIKRILSAINHQPTYDVITAERGFLACLDGDCKAPLGALAQIRGDKLTIAGMVAKLDGSRLIKDQVTGLRKDVAKLGAKLGEKLLNQGAKEILAEIKEEN</sequence>
<dbReference type="KEGG" id="hhl:Halha_1256"/>
<dbReference type="GO" id="GO:0005737">
    <property type="term" value="C:cytoplasm"/>
    <property type="evidence" value="ECO:0007669"/>
    <property type="project" value="UniProtKB-UniRule"/>
</dbReference>
<gene>
    <name evidence="8" type="primary">hemC</name>
    <name evidence="11" type="ordered locus">Halha_1256</name>
</gene>
<comment type="similarity">
    <text evidence="3 8">Belongs to the HMBS family.</text>
</comment>
<evidence type="ECO:0000313" key="12">
    <source>
        <dbReference type="Proteomes" id="UP000010880"/>
    </source>
</evidence>
<dbReference type="FunFam" id="3.40.190.10:FF:000004">
    <property type="entry name" value="Porphobilinogen deaminase"/>
    <property type="match status" value="1"/>
</dbReference>
<dbReference type="PANTHER" id="PTHR11557:SF0">
    <property type="entry name" value="PORPHOBILINOGEN DEAMINASE"/>
    <property type="match status" value="1"/>
</dbReference>
<comment type="pathway">
    <text evidence="2 8">Porphyrin-containing compound metabolism; protoporphyrin-IX biosynthesis; coproporphyrinogen-III from 5-aminolevulinate: step 2/4.</text>
</comment>
<dbReference type="NCBIfam" id="TIGR00212">
    <property type="entry name" value="hemC"/>
    <property type="match status" value="1"/>
</dbReference>
<dbReference type="OrthoDB" id="9810298at2"/>
<comment type="cofactor">
    <cofactor evidence="8">
        <name>dipyrromethane</name>
        <dbReference type="ChEBI" id="CHEBI:60342"/>
    </cofactor>
    <text evidence="8">Binds 1 dipyrromethane group covalently.</text>
</comment>
<dbReference type="InterPro" id="IPR000860">
    <property type="entry name" value="HemC"/>
</dbReference>
<keyword evidence="6 8" id="KW-0627">Porphyrin biosynthesis</keyword>
<dbReference type="STRING" id="748449.Halha_1256"/>
<comment type="catalytic activity">
    <reaction evidence="7 8">
        <text>4 porphobilinogen + H2O = hydroxymethylbilane + 4 NH4(+)</text>
        <dbReference type="Rhea" id="RHEA:13185"/>
        <dbReference type="ChEBI" id="CHEBI:15377"/>
        <dbReference type="ChEBI" id="CHEBI:28938"/>
        <dbReference type="ChEBI" id="CHEBI:57845"/>
        <dbReference type="ChEBI" id="CHEBI:58126"/>
        <dbReference type="EC" id="2.5.1.61"/>
    </reaction>
</comment>
<evidence type="ECO:0000256" key="5">
    <source>
        <dbReference type="ARBA" id="ARBA00022679"/>
    </source>
</evidence>
<organism evidence="11 12">
    <name type="scientific">Halobacteroides halobius (strain ATCC 35273 / DSM 5150 / MD-1)</name>
    <dbReference type="NCBI Taxonomy" id="748449"/>
    <lineage>
        <taxon>Bacteria</taxon>
        <taxon>Bacillati</taxon>
        <taxon>Bacillota</taxon>
        <taxon>Clostridia</taxon>
        <taxon>Halanaerobiales</taxon>
        <taxon>Halobacteroidaceae</taxon>
        <taxon>Halobacteroides</taxon>
    </lineage>
</organism>
<evidence type="ECO:0000259" key="10">
    <source>
        <dbReference type="Pfam" id="PF03900"/>
    </source>
</evidence>
<dbReference type="SUPFAM" id="SSF53850">
    <property type="entry name" value="Periplasmic binding protein-like II"/>
    <property type="match status" value="1"/>
</dbReference>
<keyword evidence="5 8" id="KW-0808">Transferase</keyword>
<name>L0K7E1_HALHC</name>
<keyword evidence="12" id="KW-1185">Reference proteome</keyword>
<dbReference type="InterPro" id="IPR022417">
    <property type="entry name" value="Porphobilin_deaminase_N"/>
</dbReference>
<dbReference type="GO" id="GO:0006782">
    <property type="term" value="P:protoporphyrinogen IX biosynthetic process"/>
    <property type="evidence" value="ECO:0007669"/>
    <property type="project" value="UniProtKB-UniRule"/>
</dbReference>
<dbReference type="PIRSF" id="PIRSF001438">
    <property type="entry name" value="4pyrrol_synth_OHMeBilane_synth"/>
    <property type="match status" value="1"/>
</dbReference>
<evidence type="ECO:0000256" key="4">
    <source>
        <dbReference type="ARBA" id="ARBA00011245"/>
    </source>
</evidence>
<evidence type="ECO:0000256" key="1">
    <source>
        <dbReference type="ARBA" id="ARBA00002869"/>
    </source>
</evidence>
<dbReference type="InterPro" id="IPR022419">
    <property type="entry name" value="Porphobilin_deaminase_cofac_BS"/>
</dbReference>
<feature type="modified residue" description="S-(dipyrrolylmethanemethyl)cysteine" evidence="8">
    <location>
        <position position="240"/>
    </location>
</feature>
<evidence type="ECO:0000259" key="9">
    <source>
        <dbReference type="Pfam" id="PF01379"/>
    </source>
</evidence>
<dbReference type="PATRIC" id="fig|748449.3.peg.1216"/>
<dbReference type="SUPFAM" id="SSF54782">
    <property type="entry name" value="Porphobilinogen deaminase (hydroxymethylbilane synthase), C-terminal domain"/>
    <property type="match status" value="1"/>
</dbReference>
<dbReference type="PROSITE" id="PS00533">
    <property type="entry name" value="PORPHOBILINOGEN_DEAM"/>
    <property type="match status" value="1"/>
</dbReference>
<dbReference type="PRINTS" id="PR00151">
    <property type="entry name" value="PORPHBDMNASE"/>
</dbReference>
<dbReference type="PANTHER" id="PTHR11557">
    <property type="entry name" value="PORPHOBILINOGEN DEAMINASE"/>
    <property type="match status" value="1"/>
</dbReference>
<evidence type="ECO:0000256" key="8">
    <source>
        <dbReference type="HAMAP-Rule" id="MF_00260"/>
    </source>
</evidence>
<dbReference type="HOGENOM" id="CLU_019704_0_2_9"/>
<dbReference type="EC" id="2.5.1.61" evidence="8"/>
<dbReference type="Gene3D" id="3.30.160.40">
    <property type="entry name" value="Porphobilinogen deaminase, C-terminal domain"/>
    <property type="match status" value="1"/>
</dbReference>
<dbReference type="AlphaFoldDB" id="L0K7E1"/>
<accession>L0K7E1</accession>
<dbReference type="Gene3D" id="3.40.190.10">
    <property type="entry name" value="Periplasmic binding protein-like II"/>
    <property type="match status" value="2"/>
</dbReference>
<dbReference type="Proteomes" id="UP000010880">
    <property type="component" value="Chromosome"/>
</dbReference>
<reference evidence="12" key="1">
    <citation type="submission" date="2012-02" db="EMBL/GenBank/DDBJ databases">
        <title>The complete genome of Halobacteroides halobius DSM 5150.</title>
        <authorList>
            <person name="Lucas S."/>
            <person name="Copeland A."/>
            <person name="Lapidus A."/>
            <person name="Glavina del Rio T."/>
            <person name="Dalin E."/>
            <person name="Tice H."/>
            <person name="Bruce D."/>
            <person name="Goodwin L."/>
            <person name="Pitluck S."/>
            <person name="Peters L."/>
            <person name="Mikhailova N."/>
            <person name="Gu W."/>
            <person name="Kyrpides N."/>
            <person name="Mavromatis K."/>
            <person name="Ivanova N."/>
            <person name="Brettin T."/>
            <person name="Detter J.C."/>
            <person name="Han C."/>
            <person name="Larimer F."/>
            <person name="Land M."/>
            <person name="Hauser L."/>
            <person name="Markowitz V."/>
            <person name="Cheng J.-F."/>
            <person name="Hugenholtz P."/>
            <person name="Woyke T."/>
            <person name="Wu D."/>
            <person name="Tindall B."/>
            <person name="Pomrenke H."/>
            <person name="Brambilla E."/>
            <person name="Klenk H.-P."/>
            <person name="Eisen J.A."/>
        </authorList>
    </citation>
    <scope>NUCLEOTIDE SEQUENCE [LARGE SCALE GENOMIC DNA]</scope>
    <source>
        <strain evidence="12">ATCC 35273 / DSM 5150 / MD-1</strain>
    </source>
</reference>
<dbReference type="Pfam" id="PF03900">
    <property type="entry name" value="Porphobil_deamC"/>
    <property type="match status" value="1"/>
</dbReference>
<evidence type="ECO:0000256" key="2">
    <source>
        <dbReference type="ARBA" id="ARBA00004735"/>
    </source>
</evidence>
<dbReference type="InterPro" id="IPR022418">
    <property type="entry name" value="Porphobilinogen_deaminase_C"/>
</dbReference>
<dbReference type="Pfam" id="PF01379">
    <property type="entry name" value="Porphobil_deam"/>
    <property type="match status" value="1"/>
</dbReference>
<proteinExistence type="inferred from homology"/>